<comment type="caution">
    <text evidence="6">The sequence shown here is derived from an EMBL/GenBank/DDBJ whole genome shotgun (WGS) entry which is preliminary data.</text>
</comment>
<dbReference type="AlphaFoldDB" id="A0A644VLZ3"/>
<dbReference type="PROSITE" id="PS51352">
    <property type="entry name" value="THIOREDOXIN_2"/>
    <property type="match status" value="2"/>
</dbReference>
<evidence type="ECO:0000256" key="2">
    <source>
        <dbReference type="ARBA" id="ARBA00022748"/>
    </source>
</evidence>
<dbReference type="Pfam" id="PF00578">
    <property type="entry name" value="AhpC-TSA"/>
    <property type="match status" value="2"/>
</dbReference>
<dbReference type="PROSITE" id="PS00194">
    <property type="entry name" value="THIOREDOXIN_1"/>
    <property type="match status" value="1"/>
</dbReference>
<dbReference type="PANTHER" id="PTHR42852:SF6">
    <property type="entry name" value="THIOL:DISULFIDE INTERCHANGE PROTEIN DSBE"/>
    <property type="match status" value="1"/>
</dbReference>
<keyword evidence="4" id="KW-0676">Redox-active center</keyword>
<evidence type="ECO:0000313" key="6">
    <source>
        <dbReference type="EMBL" id="MPL92267.1"/>
    </source>
</evidence>
<dbReference type="InterPro" id="IPR025380">
    <property type="entry name" value="DUF4369"/>
</dbReference>
<evidence type="ECO:0000259" key="5">
    <source>
        <dbReference type="PROSITE" id="PS51352"/>
    </source>
</evidence>
<dbReference type="PANTHER" id="PTHR42852">
    <property type="entry name" value="THIOL:DISULFIDE INTERCHANGE PROTEIN DSBE"/>
    <property type="match status" value="1"/>
</dbReference>
<evidence type="ECO:0000256" key="3">
    <source>
        <dbReference type="ARBA" id="ARBA00023157"/>
    </source>
</evidence>
<evidence type="ECO:0000256" key="1">
    <source>
        <dbReference type="ARBA" id="ARBA00004196"/>
    </source>
</evidence>
<dbReference type="GO" id="GO:0016491">
    <property type="term" value="F:oxidoreductase activity"/>
    <property type="evidence" value="ECO:0007669"/>
    <property type="project" value="InterPro"/>
</dbReference>
<dbReference type="InterPro" id="IPR017937">
    <property type="entry name" value="Thioredoxin_CS"/>
</dbReference>
<dbReference type="EMBL" id="VSSQ01000353">
    <property type="protein sequence ID" value="MPL92267.1"/>
    <property type="molecule type" value="Genomic_DNA"/>
</dbReference>
<accession>A0A644VLZ3</accession>
<name>A0A644VLZ3_9ZZZZ</name>
<dbReference type="GO" id="GO:0030313">
    <property type="term" value="C:cell envelope"/>
    <property type="evidence" value="ECO:0007669"/>
    <property type="project" value="UniProtKB-SubCell"/>
</dbReference>
<dbReference type="CDD" id="cd02966">
    <property type="entry name" value="TlpA_like_family"/>
    <property type="match status" value="2"/>
</dbReference>
<evidence type="ECO:0000256" key="4">
    <source>
        <dbReference type="ARBA" id="ARBA00023284"/>
    </source>
</evidence>
<dbReference type="Gene3D" id="3.40.30.10">
    <property type="entry name" value="Glutaredoxin"/>
    <property type="match status" value="2"/>
</dbReference>
<organism evidence="6">
    <name type="scientific">bioreactor metagenome</name>
    <dbReference type="NCBI Taxonomy" id="1076179"/>
    <lineage>
        <taxon>unclassified sequences</taxon>
        <taxon>metagenomes</taxon>
        <taxon>ecological metagenomes</taxon>
    </lineage>
</organism>
<dbReference type="InterPro" id="IPR013766">
    <property type="entry name" value="Thioredoxin_domain"/>
</dbReference>
<gene>
    <name evidence="6" type="primary">resA_36</name>
    <name evidence="6" type="ORF">SDC9_38365</name>
</gene>
<protein>
    <submittedName>
        <fullName evidence="6">Thiol-disulfide oxidoreductase ResA</fullName>
    </submittedName>
</protein>
<reference evidence="6" key="1">
    <citation type="submission" date="2019-08" db="EMBL/GenBank/DDBJ databases">
        <authorList>
            <person name="Kucharzyk K."/>
            <person name="Murdoch R.W."/>
            <person name="Higgins S."/>
            <person name="Loffler F."/>
        </authorList>
    </citation>
    <scope>NUCLEOTIDE SEQUENCE</scope>
</reference>
<dbReference type="InterPro" id="IPR036249">
    <property type="entry name" value="Thioredoxin-like_sf"/>
</dbReference>
<feature type="domain" description="Thioredoxin" evidence="5">
    <location>
        <begin position="520"/>
        <end position="661"/>
    </location>
</feature>
<sequence>MYNKLKIMIKRLISFVFAMAFASVAFCQTVPFGQGYVINGEIKGDKEGFVTLRSYFRDGNERVDTAYVENGKFTFRSPIKEVIPALLTINGVRDFRIYLEPTTYTVKIDAKNASKTIIKGSKWTDEWVSVTSALKGEDFDVHLRRLENWVLNNPEHIFCADIISSFLAYKWDYDELFRTLNTLKKPANQTYHYLKLREREKTLNYVAIGQKAPDFTLNNINGKQVNLYNYLRGKKFLLIDFWASWNSSCREGNQNIFNAREKYISKGFDVLGVSLDKNIEDWKKAVKEDNIKWEQVSDLKMWESDVVKRYLVNSIPFNVLINDKGIIIAKNIKSSELSNKLEELTNTNGYSIAADIKGVADGTVKLNLLLENGEKRNYTSQITDGKFEFKGVVDFVCVAQIILPTKNGDFSFFMENDNIKISGTKENLENVSIKGSPKNDIYANIINRCNNSKNPMQCLMDDVVKNPSTFYSPLLISSYLAPYLSDIQLKEIINSLNGDAKRMYQYYLLKDYIKDIQKKEQFGEKLIDFTLPNANGVDVKVSDYIKEKRYVLIDFWASWCVPCRNESKFLVQAYNKFNSQGFDILGVSLDRDRNSWLKGIIDDGLVWENVSDLLQWNSIVVKLYKLESIPQNILVDGNGNIIAKNLRGDNLIQTLNEIFAR</sequence>
<dbReference type="GO" id="GO:0017004">
    <property type="term" value="P:cytochrome complex assembly"/>
    <property type="evidence" value="ECO:0007669"/>
    <property type="project" value="UniProtKB-KW"/>
</dbReference>
<keyword evidence="3" id="KW-1015">Disulfide bond</keyword>
<dbReference type="InterPro" id="IPR050553">
    <property type="entry name" value="Thioredoxin_ResA/DsbE_sf"/>
</dbReference>
<keyword evidence="2" id="KW-0201">Cytochrome c-type biogenesis</keyword>
<comment type="subcellular location">
    <subcellularLocation>
        <location evidence="1">Cell envelope</location>
    </subcellularLocation>
</comment>
<dbReference type="GO" id="GO:0016209">
    <property type="term" value="F:antioxidant activity"/>
    <property type="evidence" value="ECO:0007669"/>
    <property type="project" value="InterPro"/>
</dbReference>
<dbReference type="InterPro" id="IPR000866">
    <property type="entry name" value="AhpC/TSA"/>
</dbReference>
<dbReference type="Pfam" id="PF14289">
    <property type="entry name" value="DUF4369"/>
    <property type="match status" value="2"/>
</dbReference>
<dbReference type="SUPFAM" id="SSF52833">
    <property type="entry name" value="Thioredoxin-like"/>
    <property type="match status" value="2"/>
</dbReference>
<feature type="domain" description="Thioredoxin" evidence="5">
    <location>
        <begin position="206"/>
        <end position="350"/>
    </location>
</feature>
<proteinExistence type="predicted"/>